<evidence type="ECO:0000313" key="2">
    <source>
        <dbReference type="RefSeq" id="XP_017785834.1"/>
    </source>
</evidence>
<keyword evidence="1" id="KW-1185">Reference proteome</keyword>
<protein>
    <submittedName>
        <fullName evidence="2">Uncharacterized protein LOC108568988</fullName>
    </submittedName>
</protein>
<accession>A0ABM1NG84</accession>
<organism evidence="1 2">
    <name type="scientific">Nicrophorus vespilloides</name>
    <name type="common">Boreal carrion beetle</name>
    <dbReference type="NCBI Taxonomy" id="110193"/>
    <lineage>
        <taxon>Eukaryota</taxon>
        <taxon>Metazoa</taxon>
        <taxon>Ecdysozoa</taxon>
        <taxon>Arthropoda</taxon>
        <taxon>Hexapoda</taxon>
        <taxon>Insecta</taxon>
        <taxon>Pterygota</taxon>
        <taxon>Neoptera</taxon>
        <taxon>Endopterygota</taxon>
        <taxon>Coleoptera</taxon>
        <taxon>Polyphaga</taxon>
        <taxon>Staphyliniformia</taxon>
        <taxon>Silphidae</taxon>
        <taxon>Nicrophorinae</taxon>
        <taxon>Nicrophorus</taxon>
    </lineage>
</organism>
<proteinExistence type="predicted"/>
<dbReference type="Proteomes" id="UP000695000">
    <property type="component" value="Unplaced"/>
</dbReference>
<reference evidence="2" key="1">
    <citation type="submission" date="2025-08" db="UniProtKB">
        <authorList>
            <consortium name="RefSeq"/>
        </authorList>
    </citation>
    <scope>IDENTIFICATION</scope>
    <source>
        <tissue evidence="2">Whole Larva</tissue>
    </source>
</reference>
<name>A0ABM1NG84_NICVS</name>
<dbReference type="GeneID" id="108568988"/>
<evidence type="ECO:0000313" key="1">
    <source>
        <dbReference type="Proteomes" id="UP000695000"/>
    </source>
</evidence>
<gene>
    <name evidence="2" type="primary">LOC108568988</name>
</gene>
<sequence length="1110" mass="131635">MHNNYMEQFHNLGGKTLGEHQRNFRKYCVTVSGLPKAEIDALLEAINPKNHQEEIFYTKLLLQFHKYEKILHVFTNCNKILNRIIVKDRKFIGFIASIGATAFVDELCPKISYVDRSIVINKLGLFLENGDDFFDAVKERYGLAAAIRLLPTCKEELIKQHISDYNIDFSDRELIRLHKKYPNFLKYYFEVDENKQLNPKVMLVKYLVNNNMDTWMTLTSDFEYHSLGRKGFLKLLRHDKKFVIEHPNNFRKHISCIYRHLNEADYKEYLKNLFPKDIEELYWLSEILDSFKLLPIDKRCQLFCDIYKELYDVEYTTFDSSLMEIISAEDRLKFDLKENWEFYPVQEAFEQIKYRIDLSHEINAKNSLLYTLVRTCKINKDDDALLEVLKYFCSKHKNDSIEVRKDFLRNLTSNNDLLKLSEEHWKYINEILLIFDVNGSSYFDNATFLKSQILIKAKNGENCDEELVKLLKDIGVNGHWRLLRNYPVEERKCLLRYPRLWHNTNFEQDDSASVKFLETIIEFNKNYPNHKISYYAFPKILNIFFDKVEKSNDKKKHTHLINIILFFIPKEREEVELRERLLKDFISNSKNFITETLYVWVLKYRPEWICVEALNILTKAKKLPKFYYEISKMHYNGVSDAFKDAAMKIIDDPNKIEMVPKLILSLSYYPNYLDLIQKYAPDSDCKIDLYSSDIKIMLSIQKTILKSLKNTFKQSENIPTILHYSNGDYLQYTLEPMYRTLYHSPQNLLEETLKIISTRSVSVRKHYIYLSTVLLPMCKIEECLKECGSKEKNTSVKKFLFKCNYSCFVNNPTLELFELFKTHLAHVDKKDEESTKMIYKKNDIPKKYFVEYVSLMWNYSKTLTDNEKMKIPHYFTKDNIVLFSDDFCSEIIEEGLLNPNLDWSYVMPSFVYKYIISKPNAAQIVIEKFARSIDNVDKSVSHSIFQQILEDLLSEKDKEKAAVSSQKFLDAFKSSSLNNFEFEVLLKLTTHYLQNDYKTLPHFIVEQQKKIIDTYGPEICIYYSQITHNVFNSIHNLMEANIDDLNYDLMNRLLEESSSTHVKLLVSMMLPPPSKNVLHKKHHEAIKKELLKDSNPLVKIFLDYRTSRFR</sequence>
<dbReference type="RefSeq" id="XP_017785834.1">
    <property type="nucleotide sequence ID" value="XM_017930345.1"/>
</dbReference>